<evidence type="ECO:0000313" key="2">
    <source>
        <dbReference type="EMBL" id="MBA0717326.1"/>
    </source>
</evidence>
<dbReference type="AlphaFoldDB" id="A0A7J8ZZW0"/>
<protein>
    <submittedName>
        <fullName evidence="2">Uncharacterized protein</fullName>
    </submittedName>
</protein>
<dbReference type="Proteomes" id="UP000593574">
    <property type="component" value="Unassembled WGS sequence"/>
</dbReference>
<organism evidence="2 3">
    <name type="scientific">Gossypium laxum</name>
    <dbReference type="NCBI Taxonomy" id="34288"/>
    <lineage>
        <taxon>Eukaryota</taxon>
        <taxon>Viridiplantae</taxon>
        <taxon>Streptophyta</taxon>
        <taxon>Embryophyta</taxon>
        <taxon>Tracheophyta</taxon>
        <taxon>Spermatophyta</taxon>
        <taxon>Magnoliopsida</taxon>
        <taxon>eudicotyledons</taxon>
        <taxon>Gunneridae</taxon>
        <taxon>Pentapetalae</taxon>
        <taxon>rosids</taxon>
        <taxon>malvids</taxon>
        <taxon>Malvales</taxon>
        <taxon>Malvaceae</taxon>
        <taxon>Malvoideae</taxon>
        <taxon>Gossypium</taxon>
    </lineage>
</organism>
<gene>
    <name evidence="2" type="ORF">Golax_005159</name>
</gene>
<name>A0A7J8ZZW0_9ROSI</name>
<reference evidence="2 3" key="1">
    <citation type="journal article" date="2019" name="Genome Biol. Evol.">
        <title>Insights into the evolution of the New World diploid cottons (Gossypium, subgenus Houzingenia) based on genome sequencing.</title>
        <authorList>
            <person name="Grover C.E."/>
            <person name="Arick M.A. 2nd"/>
            <person name="Thrash A."/>
            <person name="Conover J.L."/>
            <person name="Sanders W.S."/>
            <person name="Peterson D.G."/>
            <person name="Frelichowski J.E."/>
            <person name="Scheffler J.A."/>
            <person name="Scheffler B.E."/>
            <person name="Wendel J.F."/>
        </authorList>
    </citation>
    <scope>NUCLEOTIDE SEQUENCE [LARGE SCALE GENOMIC DNA]</scope>
    <source>
        <strain evidence="2">4</strain>
        <tissue evidence="2">Leaf</tissue>
    </source>
</reference>
<evidence type="ECO:0000313" key="3">
    <source>
        <dbReference type="Proteomes" id="UP000593574"/>
    </source>
</evidence>
<dbReference type="EMBL" id="JABEZV010000008">
    <property type="protein sequence ID" value="MBA0717326.1"/>
    <property type="molecule type" value="Genomic_DNA"/>
</dbReference>
<feature type="region of interest" description="Disordered" evidence="1">
    <location>
        <begin position="1"/>
        <end position="23"/>
    </location>
</feature>
<feature type="compositionally biased region" description="Basic residues" evidence="1">
    <location>
        <begin position="1"/>
        <end position="15"/>
    </location>
</feature>
<proteinExistence type="predicted"/>
<accession>A0A7J8ZZW0</accession>
<keyword evidence="3" id="KW-1185">Reference proteome</keyword>
<comment type="caution">
    <text evidence="2">The sequence shown here is derived from an EMBL/GenBank/DDBJ whole genome shotgun (WGS) entry which is preliminary data.</text>
</comment>
<sequence>MFPRTPHRRPSKKPARGASSTKTIPLPLPITLKLTMPSKDSTHTLELVMSISCPLDFYFVTNQLEFEYLGRLHDWGWLHCLQLRGVCYENLVRSFYSNAKFDYGSNGQIIASSPHMLWEKRLKFLPLSLRNTTVFPTRLMVTPTINFIMIL</sequence>
<evidence type="ECO:0000256" key="1">
    <source>
        <dbReference type="SAM" id="MobiDB-lite"/>
    </source>
</evidence>